<dbReference type="PANTHER" id="PTHR43045:SF1">
    <property type="entry name" value="SHIKIMATE TRANSPORTER"/>
    <property type="match status" value="1"/>
</dbReference>
<evidence type="ECO:0000256" key="3">
    <source>
        <dbReference type="ARBA" id="ARBA00022475"/>
    </source>
</evidence>
<keyword evidence="4 7" id="KW-0812">Transmembrane</keyword>
<evidence type="ECO:0000259" key="8">
    <source>
        <dbReference type="PROSITE" id="PS50850"/>
    </source>
</evidence>
<name>A0ABY7KR33_9ACTN</name>
<dbReference type="Pfam" id="PF07690">
    <property type="entry name" value="MFS_1"/>
    <property type="match status" value="1"/>
</dbReference>
<keyword evidence="6 7" id="KW-0472">Membrane</keyword>
<evidence type="ECO:0000256" key="2">
    <source>
        <dbReference type="ARBA" id="ARBA00022448"/>
    </source>
</evidence>
<dbReference type="PROSITE" id="PS50850">
    <property type="entry name" value="MFS"/>
    <property type="match status" value="1"/>
</dbReference>
<evidence type="ECO:0000256" key="4">
    <source>
        <dbReference type="ARBA" id="ARBA00022692"/>
    </source>
</evidence>
<dbReference type="PROSITE" id="PS00217">
    <property type="entry name" value="SUGAR_TRANSPORT_2"/>
    <property type="match status" value="1"/>
</dbReference>
<proteinExistence type="predicted"/>
<evidence type="ECO:0000313" key="9">
    <source>
        <dbReference type="EMBL" id="WAZ27060.1"/>
    </source>
</evidence>
<dbReference type="PANTHER" id="PTHR43045">
    <property type="entry name" value="SHIKIMATE TRANSPORTER"/>
    <property type="match status" value="1"/>
</dbReference>
<feature type="transmembrane region" description="Helical" evidence="7">
    <location>
        <begin position="42"/>
        <end position="65"/>
    </location>
</feature>
<organism evidence="9 10">
    <name type="scientific">Streptomyces cinnabarinus</name>
    <dbReference type="NCBI Taxonomy" id="67287"/>
    <lineage>
        <taxon>Bacteria</taxon>
        <taxon>Bacillati</taxon>
        <taxon>Actinomycetota</taxon>
        <taxon>Actinomycetes</taxon>
        <taxon>Kitasatosporales</taxon>
        <taxon>Streptomycetaceae</taxon>
        <taxon>Streptomyces</taxon>
    </lineage>
</organism>
<comment type="subcellular location">
    <subcellularLocation>
        <location evidence="1">Cell membrane</location>
        <topology evidence="1">Multi-pass membrane protein</topology>
    </subcellularLocation>
</comment>
<dbReference type="RefSeq" id="WP_269664525.1">
    <property type="nucleotide sequence ID" value="NZ_CP114413.1"/>
</dbReference>
<keyword evidence="5 7" id="KW-1133">Transmembrane helix</keyword>
<feature type="transmembrane region" description="Helical" evidence="7">
    <location>
        <begin position="293"/>
        <end position="314"/>
    </location>
</feature>
<evidence type="ECO:0000256" key="6">
    <source>
        <dbReference type="ARBA" id="ARBA00023136"/>
    </source>
</evidence>
<evidence type="ECO:0000256" key="7">
    <source>
        <dbReference type="SAM" id="Phobius"/>
    </source>
</evidence>
<feature type="domain" description="Major facilitator superfamily (MFS) profile" evidence="8">
    <location>
        <begin position="4"/>
        <end position="412"/>
    </location>
</feature>
<dbReference type="InterPro" id="IPR005829">
    <property type="entry name" value="Sugar_transporter_CS"/>
</dbReference>
<protein>
    <submittedName>
        <fullName evidence="9">MFS transporter</fullName>
    </submittedName>
</protein>
<evidence type="ECO:0000313" key="10">
    <source>
        <dbReference type="Proteomes" id="UP001164439"/>
    </source>
</evidence>
<accession>A0ABY7KR33</accession>
<dbReference type="SUPFAM" id="SSF103473">
    <property type="entry name" value="MFS general substrate transporter"/>
    <property type="match status" value="1"/>
</dbReference>
<feature type="transmembrane region" description="Helical" evidence="7">
    <location>
        <begin position="142"/>
        <end position="165"/>
    </location>
</feature>
<keyword evidence="10" id="KW-1185">Reference proteome</keyword>
<dbReference type="InterPro" id="IPR036259">
    <property type="entry name" value="MFS_trans_sf"/>
</dbReference>
<feature type="transmembrane region" description="Helical" evidence="7">
    <location>
        <begin position="385"/>
        <end position="407"/>
    </location>
</feature>
<dbReference type="EMBL" id="CP114413">
    <property type="protein sequence ID" value="WAZ27060.1"/>
    <property type="molecule type" value="Genomic_DNA"/>
</dbReference>
<dbReference type="InterPro" id="IPR020846">
    <property type="entry name" value="MFS_dom"/>
</dbReference>
<dbReference type="InterPro" id="IPR011701">
    <property type="entry name" value="MFS"/>
</dbReference>
<keyword evidence="3" id="KW-1003">Cell membrane</keyword>
<evidence type="ECO:0000256" key="5">
    <source>
        <dbReference type="ARBA" id="ARBA00022989"/>
    </source>
</evidence>
<gene>
    <name evidence="9" type="ORF">STRCI_002130</name>
</gene>
<dbReference type="Proteomes" id="UP001164439">
    <property type="component" value="Chromosome"/>
</dbReference>
<feature type="transmembrane region" description="Helical" evidence="7">
    <location>
        <begin position="355"/>
        <end position="379"/>
    </location>
</feature>
<evidence type="ECO:0000256" key="1">
    <source>
        <dbReference type="ARBA" id="ARBA00004651"/>
    </source>
</evidence>
<dbReference type="Gene3D" id="1.20.1250.20">
    <property type="entry name" value="MFS general substrate transporter like domains"/>
    <property type="match status" value="2"/>
</dbReference>
<keyword evidence="2" id="KW-0813">Transport</keyword>
<reference evidence="9" key="1">
    <citation type="submission" date="2022-12" db="EMBL/GenBank/DDBJ databases">
        <authorList>
            <person name="Ruckert C."/>
            <person name="Busche T."/>
            <person name="Kalinowski J."/>
            <person name="Wittmann C."/>
        </authorList>
    </citation>
    <scope>NUCLEOTIDE SEQUENCE</scope>
    <source>
        <strain evidence="9">DSM 40467</strain>
    </source>
</reference>
<feature type="transmembrane region" description="Helical" evidence="7">
    <location>
        <begin position="77"/>
        <end position="98"/>
    </location>
</feature>
<feature type="transmembrane region" description="Helical" evidence="7">
    <location>
        <begin position="263"/>
        <end position="286"/>
    </location>
</feature>
<feature type="transmembrane region" description="Helical" evidence="7">
    <location>
        <begin position="104"/>
        <end position="130"/>
    </location>
</feature>
<sequence length="423" mass="44076">MLRLAAASLAGTAIEFYDFFVYGTAAALVLGPLFFPTFSPVAGTLAAFGTFGVGFVARPLGSVLFGHIGDRHGRRPVLVASLLLTGASTVAVGCVPTYDTIGVAAPVLLLVLRFLQGLGLGGEWGGAVLLTAEHAPAERRGLWSSFPQVGPAVGFLLANGVTLLLAASLSEAQFAQWGWRVPFWAAGVLAVAGLWLRSSLAESPRFLEIDDHAHVPLVEVVRDHWRLVLLTAGALAIGYAIFYAVTTWSLAYGTERLGVSRTVMLVCIMGAVLVKGALTPLVALLGDRYGRRPLCLAGCAAAAVWMFPMVALLATGAPLLMFLGFLGAMLAFITMFAVIAAYLPELYEPRVRCTGAAVGYNLGGVLGGALTPLAATALAEQGGRVPWGVGAYLTGIALLSLGCFALLPETRPARVVAPAPVMD</sequence>
<feature type="transmembrane region" description="Helical" evidence="7">
    <location>
        <begin position="320"/>
        <end position="343"/>
    </location>
</feature>
<feature type="transmembrane region" description="Helical" evidence="7">
    <location>
        <begin position="227"/>
        <end position="251"/>
    </location>
</feature>
<feature type="transmembrane region" description="Helical" evidence="7">
    <location>
        <begin position="177"/>
        <end position="196"/>
    </location>
</feature>